<proteinExistence type="predicted"/>
<dbReference type="HOGENOM" id="CLU_1420826_0_0_3"/>
<dbReference type="KEGG" id="ter:Tery_4194"/>
<reference evidence="2" key="1">
    <citation type="submission" date="2006-06" db="EMBL/GenBank/DDBJ databases">
        <title>Complete sequence of Trichodesmium erythraeum IMS101.</title>
        <authorList>
            <consortium name="US DOE Joint Genome Institute"/>
            <person name="Copeland A."/>
            <person name="Lucas S."/>
            <person name="Lapidus A."/>
            <person name="Barry K."/>
            <person name="Detter J.C."/>
            <person name="Glavina del Rio T."/>
            <person name="Hammon N."/>
            <person name="Israni S."/>
            <person name="Dalin E."/>
            <person name="Tice H."/>
            <person name="Pitluck S."/>
            <person name="Kiss H."/>
            <person name="Munk A.C."/>
            <person name="Brettin T."/>
            <person name="Bruce D."/>
            <person name="Han C."/>
            <person name="Tapia R."/>
            <person name="Gilna P."/>
            <person name="Schmutz J."/>
            <person name="Larimer F."/>
            <person name="Land M."/>
            <person name="Hauser L."/>
            <person name="Kyrpides N."/>
            <person name="Kim E."/>
            <person name="Richardson P."/>
        </authorList>
    </citation>
    <scope>NUCLEOTIDE SEQUENCE [LARGE SCALE GENOMIC DNA]</scope>
    <source>
        <strain evidence="2">IMS101</strain>
    </source>
</reference>
<dbReference type="eggNOG" id="ENOG5032MSX">
    <property type="taxonomic scope" value="Bacteria"/>
</dbReference>
<dbReference type="AlphaFoldDB" id="Q10X26"/>
<feature type="transmembrane region" description="Helical" evidence="1">
    <location>
        <begin position="64"/>
        <end position="85"/>
    </location>
</feature>
<feature type="transmembrane region" description="Helical" evidence="1">
    <location>
        <begin position="22"/>
        <end position="43"/>
    </location>
</feature>
<gene>
    <name evidence="2" type="ordered locus">Tery_4194</name>
</gene>
<accession>Q10X26</accession>
<evidence type="ECO:0000313" key="2">
    <source>
        <dbReference type="EMBL" id="ABG53198.1"/>
    </source>
</evidence>
<dbReference type="STRING" id="203124.Tery_4194"/>
<protein>
    <recommendedName>
        <fullName evidence="3">Membrane-bound metal-dependent hydrolase</fullName>
    </recommendedName>
</protein>
<keyword evidence="1" id="KW-0472">Membrane</keyword>
<keyword evidence="1" id="KW-1133">Transmembrane helix</keyword>
<organism evidence="2">
    <name type="scientific">Trichodesmium erythraeum (strain IMS101)</name>
    <dbReference type="NCBI Taxonomy" id="203124"/>
    <lineage>
        <taxon>Bacteria</taxon>
        <taxon>Bacillati</taxon>
        <taxon>Cyanobacteriota</taxon>
        <taxon>Cyanophyceae</taxon>
        <taxon>Oscillatoriophycideae</taxon>
        <taxon>Oscillatoriales</taxon>
        <taxon>Microcoleaceae</taxon>
        <taxon>Trichodesmium</taxon>
    </lineage>
</organism>
<evidence type="ECO:0008006" key="3">
    <source>
        <dbReference type="Google" id="ProtNLM"/>
    </source>
</evidence>
<keyword evidence="1" id="KW-0812">Transmembrane</keyword>
<name>Q10X26_TRIEI</name>
<evidence type="ECO:0000256" key="1">
    <source>
        <dbReference type="SAM" id="Phobius"/>
    </source>
</evidence>
<sequence>MNTPTHGIINLALLIKPQTPQANLAIVIGGILPDIPIFIFYLWAKFIARLPEVKIWSEAYYQPFIQNIVAIFHSIPLAIICWLISYYFGWQILQVICISLLLHSLLDLPVHNDDAHKHFFPFSNYRFISPISYWDPKHYGSIVALIEILLVLLATLRVFPGINSVIGKALIILVNIFYWGSYSYFYLRSRFLIN</sequence>
<dbReference type="OrthoDB" id="7631418at2"/>
<dbReference type="RefSeq" id="WP_011613528.1">
    <property type="nucleotide sequence ID" value="NC_008312.1"/>
</dbReference>
<feature type="transmembrane region" description="Helical" evidence="1">
    <location>
        <begin position="165"/>
        <end position="187"/>
    </location>
</feature>
<feature type="transmembrane region" description="Helical" evidence="1">
    <location>
        <begin position="139"/>
        <end position="159"/>
    </location>
</feature>
<dbReference type="EMBL" id="CP000393">
    <property type="protein sequence ID" value="ABG53198.1"/>
    <property type="molecule type" value="Genomic_DNA"/>
</dbReference>